<dbReference type="PROSITE" id="PS51788">
    <property type="entry name" value="CULT"/>
    <property type="match status" value="2"/>
</dbReference>
<dbReference type="STRING" id="7574.A0A1S3IDD6"/>
<feature type="region of interest" description="Disordered" evidence="3">
    <location>
        <begin position="1"/>
        <end position="22"/>
    </location>
</feature>
<dbReference type="Gene3D" id="3.40.50.1460">
    <property type="match status" value="1"/>
</dbReference>
<dbReference type="AlphaFoldDB" id="A0A1S3IDD6"/>
<dbReference type="Pfam" id="PF00656">
    <property type="entry name" value="Peptidase_C14"/>
    <property type="match status" value="1"/>
</dbReference>
<dbReference type="SUPFAM" id="SSF52129">
    <property type="entry name" value="Caspase-like"/>
    <property type="match status" value="1"/>
</dbReference>
<feature type="domain" description="CULT" evidence="4">
    <location>
        <begin position="21"/>
        <end position="140"/>
    </location>
</feature>
<keyword evidence="2" id="KW-0862">Zinc</keyword>
<organism evidence="5 7">
    <name type="scientific">Lingula anatina</name>
    <name type="common">Brachiopod</name>
    <name type="synonym">Lingula unguis</name>
    <dbReference type="NCBI Taxonomy" id="7574"/>
    <lineage>
        <taxon>Eukaryota</taxon>
        <taxon>Metazoa</taxon>
        <taxon>Spiralia</taxon>
        <taxon>Lophotrochozoa</taxon>
        <taxon>Brachiopoda</taxon>
        <taxon>Linguliformea</taxon>
        <taxon>Lingulata</taxon>
        <taxon>Lingulida</taxon>
        <taxon>Linguloidea</taxon>
        <taxon>Lingulidae</taxon>
        <taxon>Lingula</taxon>
    </lineage>
</organism>
<evidence type="ECO:0000313" key="7">
    <source>
        <dbReference type="RefSeq" id="XP_013396275.1"/>
    </source>
</evidence>
<dbReference type="RefSeq" id="XP_013396276.1">
    <property type="nucleotide sequence ID" value="XM_013540822.1"/>
</dbReference>
<dbReference type="RefSeq" id="XP_013396274.1">
    <property type="nucleotide sequence ID" value="XM_013540820.1"/>
</dbReference>
<dbReference type="InterPro" id="IPR004910">
    <property type="entry name" value="Yippee/Mis18/Cereblon"/>
</dbReference>
<dbReference type="OrthoDB" id="5778218at2759"/>
<dbReference type="Proteomes" id="UP000085678">
    <property type="component" value="Unplaced"/>
</dbReference>
<dbReference type="PANTHER" id="PTHR22576:SF37">
    <property type="entry name" value="MUCOSA-ASSOCIATED LYMPHOID TISSUE LYMPHOMA TRANSLOCATION PROTEIN 1"/>
    <property type="match status" value="1"/>
</dbReference>
<proteinExistence type="predicted"/>
<dbReference type="GO" id="GO:0006508">
    <property type="term" value="P:proteolysis"/>
    <property type="evidence" value="ECO:0007669"/>
    <property type="project" value="InterPro"/>
</dbReference>
<dbReference type="InterPro" id="IPR034750">
    <property type="entry name" value="CULT"/>
</dbReference>
<dbReference type="KEGG" id="lak:106163281"/>
<dbReference type="InterPro" id="IPR029030">
    <property type="entry name" value="Caspase-like_dom_sf"/>
</dbReference>
<dbReference type="Gene3D" id="2.170.150.20">
    <property type="entry name" value="Peptide methionine sulfoxide reductase"/>
    <property type="match status" value="2"/>
</dbReference>
<dbReference type="GO" id="GO:0004197">
    <property type="term" value="F:cysteine-type endopeptidase activity"/>
    <property type="evidence" value="ECO:0007669"/>
    <property type="project" value="InterPro"/>
</dbReference>
<keyword evidence="1" id="KW-0479">Metal-binding</keyword>
<evidence type="ECO:0000313" key="5">
    <source>
        <dbReference type="Proteomes" id="UP000085678"/>
    </source>
</evidence>
<dbReference type="InterPro" id="IPR011600">
    <property type="entry name" value="Pept_C14_caspase"/>
</dbReference>
<evidence type="ECO:0000259" key="4">
    <source>
        <dbReference type="PROSITE" id="PS51788"/>
    </source>
</evidence>
<evidence type="ECO:0000256" key="3">
    <source>
        <dbReference type="SAM" id="MobiDB-lite"/>
    </source>
</evidence>
<name>A0A1S3IDD6_LINAN</name>
<dbReference type="CDD" id="cd15777">
    <property type="entry name" value="CRBN_C_like"/>
    <property type="match status" value="1"/>
</dbReference>
<feature type="domain" description="CULT" evidence="4">
    <location>
        <begin position="150"/>
        <end position="265"/>
    </location>
</feature>
<sequence length="554" mass="62820">MKKATVYDSSSISEDETPPDDKGHIKCECGAFISHATEIINGDDSIQQGFSAKKQYRLFGKPVKTWGFKNPSNYLHVIVRVKSATVDWDNQEVLDTYPWFKGYSWSIAYCKDCRQFLGWKFIKGQQYFFGLVIKKLQGPHQEAAIWCAECNILLAKAMHLQERNVTRRKGERDSSERIAIAGVHGMRLERVSNPGEYYFLIVPVSECINYRAAGGKTSYYTWYKGYEWEIIYCSGCGNHIGWKYTNRKPSDTFYGLIRDRLGGLDSDPPELSLGPSAETEWYHEKRLALVVGNNYSSDPARRLPSCHNDADEMCKVLRSLNLPFKVTVLKDANEKDIMDVIKGWGRQTDAVVLFYFSGHGEISKDGVAQLLCHNGDKIDEDKLLLSLGKTEAAFKIYITDACRGQTAGGKSALMSMQYASQKRIAHLKELNETDRGYDMVKILSTSDGTNAYAGSNVSLSPFTQCLVDEIPVVQEIYDLCLHVQSKLSEKHNHQIAQFVFKTKKKFYFQTAKSNHSSRSSVSSEPCDRPLLSPKEYDPLIKLFEELLKGHTMQF</sequence>
<dbReference type="Pfam" id="PF03226">
    <property type="entry name" value="Yippee-Mis18"/>
    <property type="match status" value="1"/>
</dbReference>
<dbReference type="GeneID" id="106163281"/>
<reference evidence="6 7" key="1">
    <citation type="submission" date="2025-04" db="UniProtKB">
        <authorList>
            <consortium name="RefSeq"/>
        </authorList>
    </citation>
    <scope>IDENTIFICATION</scope>
    <source>
        <tissue evidence="6 7">Gonads</tissue>
    </source>
</reference>
<keyword evidence="5" id="KW-1185">Reference proteome</keyword>
<evidence type="ECO:0000256" key="2">
    <source>
        <dbReference type="ARBA" id="ARBA00022833"/>
    </source>
</evidence>
<protein>
    <submittedName>
        <fullName evidence="6 7">Uncharacterized protein LOC106163281</fullName>
    </submittedName>
</protein>
<evidence type="ECO:0000313" key="6">
    <source>
        <dbReference type="RefSeq" id="XP_013396274.1"/>
    </source>
</evidence>
<dbReference type="InterPro" id="IPR052039">
    <property type="entry name" value="Caspase-related_regulators"/>
</dbReference>
<gene>
    <name evidence="6 7 8" type="primary">LOC106163281</name>
</gene>
<dbReference type="RefSeq" id="XP_013396275.1">
    <property type="nucleotide sequence ID" value="XM_013540821.1"/>
</dbReference>
<evidence type="ECO:0000256" key="1">
    <source>
        <dbReference type="ARBA" id="ARBA00022723"/>
    </source>
</evidence>
<evidence type="ECO:0000313" key="8">
    <source>
        <dbReference type="RefSeq" id="XP_013396276.1"/>
    </source>
</evidence>
<accession>A0A1S3IDD6</accession>
<dbReference type="PANTHER" id="PTHR22576">
    <property type="entry name" value="MUCOSA ASSOCIATED LYMPHOID TISSUE LYMPHOMA TRANSLOCATION PROTEIN 1/PARACASPASE"/>
    <property type="match status" value="1"/>
</dbReference>
<dbReference type="GO" id="GO:0046872">
    <property type="term" value="F:metal ion binding"/>
    <property type="evidence" value="ECO:0007669"/>
    <property type="project" value="UniProtKB-KW"/>
</dbReference>